<feature type="domain" description="N-acetyltransferase" evidence="3">
    <location>
        <begin position="3"/>
        <end position="177"/>
    </location>
</feature>
<protein>
    <submittedName>
        <fullName evidence="4">GNAT family N-acetyltransferase</fullName>
    </submittedName>
</protein>
<gene>
    <name evidence="4" type="ORF">H9651_00945</name>
</gene>
<dbReference type="Proteomes" id="UP000648352">
    <property type="component" value="Unassembled WGS sequence"/>
</dbReference>
<dbReference type="RefSeq" id="WP_191717229.1">
    <property type="nucleotide sequence ID" value="NZ_JACSQP010000001.1"/>
</dbReference>
<evidence type="ECO:0000313" key="5">
    <source>
        <dbReference type="Proteomes" id="UP000648352"/>
    </source>
</evidence>
<sequence>MTVRIREATADDAPAIAAIRITTWRAAYAGLIPQRALHRLDIHRDADNRRRRWDVAHADPRHVDLLAFVDDEPVGWAAVGTPLDADDGDGDGDGDSDDGQLYAIYVLPEHWDAGVGRALLTRAEQALREGGFARGQLWVLAGNDRAAAFYERHGWLEDGTRKLEVILAGSPDAQTLDERGRVKAL</sequence>
<proteinExistence type="predicted"/>
<keyword evidence="5" id="KW-1185">Reference proteome</keyword>
<evidence type="ECO:0000259" key="3">
    <source>
        <dbReference type="PROSITE" id="PS51186"/>
    </source>
</evidence>
<evidence type="ECO:0000313" key="4">
    <source>
        <dbReference type="EMBL" id="MBD7956202.1"/>
    </source>
</evidence>
<comment type="caution">
    <text evidence="4">The sequence shown here is derived from an EMBL/GenBank/DDBJ whole genome shotgun (WGS) entry which is preliminary data.</text>
</comment>
<keyword evidence="1" id="KW-0808">Transferase</keyword>
<dbReference type="PANTHER" id="PTHR43877">
    <property type="entry name" value="AMINOALKYLPHOSPHONATE N-ACETYLTRANSFERASE-RELATED-RELATED"/>
    <property type="match status" value="1"/>
</dbReference>
<dbReference type="InterPro" id="IPR016181">
    <property type="entry name" value="Acyl_CoA_acyltransferase"/>
</dbReference>
<accession>A0ABR8RY88</accession>
<keyword evidence="2" id="KW-0012">Acyltransferase</keyword>
<dbReference type="PROSITE" id="PS51186">
    <property type="entry name" value="GNAT"/>
    <property type="match status" value="1"/>
</dbReference>
<name>A0ABR8RY88_9MICO</name>
<reference evidence="4 5" key="1">
    <citation type="submission" date="2020-08" db="EMBL/GenBank/DDBJ databases">
        <title>A Genomic Blueprint of the Chicken Gut Microbiome.</title>
        <authorList>
            <person name="Gilroy R."/>
            <person name="Ravi A."/>
            <person name="Getino M."/>
            <person name="Pursley I."/>
            <person name="Horton D.L."/>
            <person name="Alikhan N.-F."/>
            <person name="Baker D."/>
            <person name="Gharbi K."/>
            <person name="Hall N."/>
            <person name="Watson M."/>
            <person name="Adriaenssens E.M."/>
            <person name="Foster-Nyarko E."/>
            <person name="Jarju S."/>
            <person name="Secka A."/>
            <person name="Antonio M."/>
            <person name="Oren A."/>
            <person name="Chaudhuri R."/>
            <person name="La Ragione R.M."/>
            <person name="Hildebrand F."/>
            <person name="Pallen M.J."/>
        </authorList>
    </citation>
    <scope>NUCLEOTIDE SEQUENCE [LARGE SCALE GENOMIC DNA]</scope>
    <source>
        <strain evidence="4 5">Sa4CUA7</strain>
    </source>
</reference>
<evidence type="ECO:0000256" key="1">
    <source>
        <dbReference type="ARBA" id="ARBA00022679"/>
    </source>
</evidence>
<evidence type="ECO:0000256" key="2">
    <source>
        <dbReference type="ARBA" id="ARBA00023315"/>
    </source>
</evidence>
<dbReference type="EMBL" id="JACSQP010000001">
    <property type="protein sequence ID" value="MBD7956202.1"/>
    <property type="molecule type" value="Genomic_DNA"/>
</dbReference>
<dbReference type="Gene3D" id="3.40.630.30">
    <property type="match status" value="1"/>
</dbReference>
<dbReference type="InterPro" id="IPR050832">
    <property type="entry name" value="Bact_Acetyltransf"/>
</dbReference>
<dbReference type="CDD" id="cd04301">
    <property type="entry name" value="NAT_SF"/>
    <property type="match status" value="1"/>
</dbReference>
<dbReference type="PANTHER" id="PTHR43877:SF1">
    <property type="entry name" value="ACETYLTRANSFERASE"/>
    <property type="match status" value="1"/>
</dbReference>
<dbReference type="SUPFAM" id="SSF55729">
    <property type="entry name" value="Acyl-CoA N-acyltransferases (Nat)"/>
    <property type="match status" value="1"/>
</dbReference>
<organism evidence="4 5">
    <name type="scientific">Microbacterium pullorum</name>
    <dbReference type="NCBI Taxonomy" id="2762236"/>
    <lineage>
        <taxon>Bacteria</taxon>
        <taxon>Bacillati</taxon>
        <taxon>Actinomycetota</taxon>
        <taxon>Actinomycetes</taxon>
        <taxon>Micrococcales</taxon>
        <taxon>Microbacteriaceae</taxon>
        <taxon>Microbacterium</taxon>
    </lineage>
</organism>
<dbReference type="Pfam" id="PF00583">
    <property type="entry name" value="Acetyltransf_1"/>
    <property type="match status" value="1"/>
</dbReference>
<dbReference type="InterPro" id="IPR000182">
    <property type="entry name" value="GNAT_dom"/>
</dbReference>